<organism evidence="2 3">
    <name type="scientific">Ensete ventricosum</name>
    <name type="common">Abyssinian banana</name>
    <name type="synonym">Musa ensete</name>
    <dbReference type="NCBI Taxonomy" id="4639"/>
    <lineage>
        <taxon>Eukaryota</taxon>
        <taxon>Viridiplantae</taxon>
        <taxon>Streptophyta</taxon>
        <taxon>Embryophyta</taxon>
        <taxon>Tracheophyta</taxon>
        <taxon>Spermatophyta</taxon>
        <taxon>Magnoliopsida</taxon>
        <taxon>Liliopsida</taxon>
        <taxon>Zingiberales</taxon>
        <taxon>Musaceae</taxon>
        <taxon>Ensete</taxon>
    </lineage>
</organism>
<protein>
    <recommendedName>
        <fullName evidence="1">NB-ARC domain-containing protein</fullName>
    </recommendedName>
</protein>
<dbReference type="InterPro" id="IPR002182">
    <property type="entry name" value="NB-ARC"/>
</dbReference>
<dbReference type="Gene3D" id="3.40.50.300">
    <property type="entry name" value="P-loop containing nucleotide triphosphate hydrolases"/>
    <property type="match status" value="1"/>
</dbReference>
<dbReference type="SUPFAM" id="SSF52540">
    <property type="entry name" value="P-loop containing nucleoside triphosphate hydrolases"/>
    <property type="match status" value="1"/>
</dbReference>
<accession>A0A426WZP3</accession>
<dbReference type="AlphaFoldDB" id="A0A426WZP3"/>
<dbReference type="Pfam" id="PF00931">
    <property type="entry name" value="NB-ARC"/>
    <property type="match status" value="1"/>
</dbReference>
<name>A0A426WZP3_ENSVE</name>
<dbReference type="InterPro" id="IPR027417">
    <property type="entry name" value="P-loop_NTPase"/>
</dbReference>
<evidence type="ECO:0000313" key="3">
    <source>
        <dbReference type="Proteomes" id="UP000287651"/>
    </source>
</evidence>
<evidence type="ECO:0000259" key="1">
    <source>
        <dbReference type="Pfam" id="PF00931"/>
    </source>
</evidence>
<proteinExistence type="predicted"/>
<dbReference type="Proteomes" id="UP000287651">
    <property type="component" value="Unassembled WGS sequence"/>
</dbReference>
<gene>
    <name evidence="2" type="ORF">B296_00056417</name>
</gene>
<comment type="caution">
    <text evidence="2">The sequence shown here is derived from an EMBL/GenBank/DDBJ whole genome shotgun (WGS) entry which is preliminary data.</text>
</comment>
<evidence type="ECO:0000313" key="2">
    <source>
        <dbReference type="EMBL" id="RRT32692.1"/>
    </source>
</evidence>
<sequence length="60" mass="7040">MTGMGGIGKTTLAQKIFNDSRIIDNYEIRLWVCVFQKVYSDIDLLKSNDKRSRDRLWESN</sequence>
<reference evidence="2 3" key="1">
    <citation type="journal article" date="2014" name="Agronomy (Basel)">
        <title>A Draft Genome Sequence for Ensete ventricosum, the Drought-Tolerant Tree Against Hunger.</title>
        <authorList>
            <person name="Harrison J."/>
            <person name="Moore K.A."/>
            <person name="Paszkiewicz K."/>
            <person name="Jones T."/>
            <person name="Grant M."/>
            <person name="Ambacheew D."/>
            <person name="Muzemil S."/>
            <person name="Studholme D.J."/>
        </authorList>
    </citation>
    <scope>NUCLEOTIDE SEQUENCE [LARGE SCALE GENOMIC DNA]</scope>
</reference>
<feature type="domain" description="NB-ARC" evidence="1">
    <location>
        <begin position="2"/>
        <end position="45"/>
    </location>
</feature>
<dbReference type="EMBL" id="AMZH03030971">
    <property type="protein sequence ID" value="RRT32692.1"/>
    <property type="molecule type" value="Genomic_DNA"/>
</dbReference>
<dbReference type="GO" id="GO:0043531">
    <property type="term" value="F:ADP binding"/>
    <property type="evidence" value="ECO:0007669"/>
    <property type="project" value="InterPro"/>
</dbReference>